<dbReference type="GO" id="GO:0016705">
    <property type="term" value="F:oxidoreductase activity, acting on paired donors, with incorporation or reduction of molecular oxygen"/>
    <property type="evidence" value="ECO:0007669"/>
    <property type="project" value="InterPro"/>
</dbReference>
<proteinExistence type="inferred from homology"/>
<evidence type="ECO:0000256" key="7">
    <source>
        <dbReference type="ARBA" id="ARBA00022989"/>
    </source>
</evidence>
<dbReference type="SUPFAM" id="SSF48264">
    <property type="entry name" value="Cytochrome P450"/>
    <property type="match status" value="1"/>
</dbReference>
<keyword evidence="4 12" id="KW-0349">Heme</keyword>
<dbReference type="Proteomes" id="UP001443914">
    <property type="component" value="Unassembled WGS sequence"/>
</dbReference>
<dbReference type="PRINTS" id="PR00463">
    <property type="entry name" value="EP450I"/>
</dbReference>
<feature type="binding site" description="axial binding residue" evidence="12">
    <location>
        <position position="446"/>
    </location>
    <ligand>
        <name>heme</name>
        <dbReference type="ChEBI" id="CHEBI:30413"/>
    </ligand>
    <ligandPart>
        <name>Fe</name>
        <dbReference type="ChEBI" id="CHEBI:18248"/>
    </ligandPart>
</feature>
<dbReference type="Pfam" id="PF00067">
    <property type="entry name" value="p450"/>
    <property type="match status" value="1"/>
</dbReference>
<sequence length="507" mass="57774">MLKDMLLIIYFLALLATFSYTYHLFIKHTKNEPFSPPPGPKRLPIIGNIHRFDFSSPHTCLANLARTYGPIISLQFGSTPVVVVQSAELAKEVLKTQDLNFCSRPPMVGPRKLSYEGLDIGFCPYNDYFREIKKISIVHLLNSKRVQSFGPIRREEISRLLDNISSLSFASRIVNLSELVTGFSCSNICRMAFGKRYNDDEEGRSKFYNLLNEAQASFTSFYFAQYFPSIGWLDKLCGQSSRLQTTFEALDAFYQQIIDDHLNPTRPDKPDQDDIIDVLLHLQKQRCFPFDLSMNHIKALLMNIIVAGIDTSAVMIIWAMTQLIKNPSTMKKVQEEIRNATKNISYIDDEQVQTLDYFKAVVKETFRLHPAAPLLIAHESTQKTRIKGYDILPKTLVYVNAWAIARDPKIWDDPEKFMPERFVGSSIDVRGNDFELIPFGAGRRICPGLNLGLANMEITLANLLKWFDWDLPIGVKKEQIDLDALPGISVNKKNPLCLVAQKFNELA</sequence>
<evidence type="ECO:0008006" key="16">
    <source>
        <dbReference type="Google" id="ProtNLM"/>
    </source>
</evidence>
<dbReference type="PROSITE" id="PS00086">
    <property type="entry name" value="CYTOCHROME_P450"/>
    <property type="match status" value="1"/>
</dbReference>
<dbReference type="GO" id="GO:0016020">
    <property type="term" value="C:membrane"/>
    <property type="evidence" value="ECO:0007669"/>
    <property type="project" value="UniProtKB-SubCell"/>
</dbReference>
<organism evidence="14 15">
    <name type="scientific">Saponaria officinalis</name>
    <name type="common">Common soapwort</name>
    <name type="synonym">Lychnis saponaria</name>
    <dbReference type="NCBI Taxonomy" id="3572"/>
    <lineage>
        <taxon>Eukaryota</taxon>
        <taxon>Viridiplantae</taxon>
        <taxon>Streptophyta</taxon>
        <taxon>Embryophyta</taxon>
        <taxon>Tracheophyta</taxon>
        <taxon>Spermatophyta</taxon>
        <taxon>Magnoliopsida</taxon>
        <taxon>eudicotyledons</taxon>
        <taxon>Gunneridae</taxon>
        <taxon>Pentapetalae</taxon>
        <taxon>Caryophyllales</taxon>
        <taxon>Caryophyllaceae</taxon>
        <taxon>Caryophylleae</taxon>
        <taxon>Saponaria</taxon>
    </lineage>
</organism>
<keyword evidence="6 12" id="KW-0479">Metal-binding</keyword>
<comment type="similarity">
    <text evidence="3 13">Belongs to the cytochrome P450 family.</text>
</comment>
<evidence type="ECO:0000256" key="11">
    <source>
        <dbReference type="ARBA" id="ARBA00023136"/>
    </source>
</evidence>
<evidence type="ECO:0000256" key="12">
    <source>
        <dbReference type="PIRSR" id="PIRSR602401-1"/>
    </source>
</evidence>
<keyword evidence="11" id="KW-0472">Membrane</keyword>
<name>A0AAW1NI39_SAPOF</name>
<reference evidence="14" key="1">
    <citation type="submission" date="2024-03" db="EMBL/GenBank/DDBJ databases">
        <title>WGS assembly of Saponaria officinalis var. Norfolk2.</title>
        <authorList>
            <person name="Jenkins J."/>
            <person name="Shu S."/>
            <person name="Grimwood J."/>
            <person name="Barry K."/>
            <person name="Goodstein D."/>
            <person name="Schmutz J."/>
            <person name="Leebens-Mack J."/>
            <person name="Osbourn A."/>
        </authorList>
    </citation>
    <scope>NUCLEOTIDE SEQUENCE [LARGE SCALE GENOMIC DNA]</scope>
    <source>
        <strain evidence="14">JIC</strain>
    </source>
</reference>
<dbReference type="InterPro" id="IPR001128">
    <property type="entry name" value="Cyt_P450"/>
</dbReference>
<gene>
    <name evidence="14" type="ORF">RND81_01G224700</name>
</gene>
<dbReference type="InterPro" id="IPR002401">
    <property type="entry name" value="Cyt_P450_E_grp-I"/>
</dbReference>
<keyword evidence="7" id="KW-1133">Transmembrane helix</keyword>
<evidence type="ECO:0000256" key="8">
    <source>
        <dbReference type="ARBA" id="ARBA00023002"/>
    </source>
</evidence>
<dbReference type="GO" id="GO:0004497">
    <property type="term" value="F:monooxygenase activity"/>
    <property type="evidence" value="ECO:0007669"/>
    <property type="project" value="UniProtKB-KW"/>
</dbReference>
<dbReference type="AlphaFoldDB" id="A0AAW1NI39"/>
<keyword evidence="5" id="KW-0812">Transmembrane</keyword>
<evidence type="ECO:0000313" key="14">
    <source>
        <dbReference type="EMBL" id="KAK9758350.1"/>
    </source>
</evidence>
<evidence type="ECO:0000256" key="6">
    <source>
        <dbReference type="ARBA" id="ARBA00022723"/>
    </source>
</evidence>
<evidence type="ECO:0000256" key="10">
    <source>
        <dbReference type="ARBA" id="ARBA00023033"/>
    </source>
</evidence>
<dbReference type="PANTHER" id="PTHR47955">
    <property type="entry name" value="CYTOCHROME P450 FAMILY 71 PROTEIN"/>
    <property type="match status" value="1"/>
</dbReference>
<evidence type="ECO:0000256" key="9">
    <source>
        <dbReference type="ARBA" id="ARBA00023004"/>
    </source>
</evidence>
<evidence type="ECO:0000313" key="15">
    <source>
        <dbReference type="Proteomes" id="UP001443914"/>
    </source>
</evidence>
<evidence type="ECO:0000256" key="1">
    <source>
        <dbReference type="ARBA" id="ARBA00001971"/>
    </source>
</evidence>
<dbReference type="InterPro" id="IPR017972">
    <property type="entry name" value="Cyt_P450_CS"/>
</dbReference>
<dbReference type="FunFam" id="1.10.630.10:FF:000011">
    <property type="entry name" value="Cytochrome P450 83B1"/>
    <property type="match status" value="1"/>
</dbReference>
<keyword evidence="15" id="KW-1185">Reference proteome</keyword>
<keyword evidence="10 13" id="KW-0503">Monooxygenase</keyword>
<comment type="subcellular location">
    <subcellularLocation>
        <location evidence="2">Membrane</location>
        <topology evidence="2">Single-pass membrane protein</topology>
    </subcellularLocation>
</comment>
<dbReference type="CDD" id="cd11072">
    <property type="entry name" value="CYP71-like"/>
    <property type="match status" value="1"/>
</dbReference>
<dbReference type="PRINTS" id="PR00385">
    <property type="entry name" value="P450"/>
</dbReference>
<dbReference type="GO" id="GO:0005506">
    <property type="term" value="F:iron ion binding"/>
    <property type="evidence" value="ECO:0007669"/>
    <property type="project" value="InterPro"/>
</dbReference>
<accession>A0AAW1NI39</accession>
<keyword evidence="9 12" id="KW-0408">Iron</keyword>
<dbReference type="EMBL" id="JBDFQZ010000001">
    <property type="protein sequence ID" value="KAK9758350.1"/>
    <property type="molecule type" value="Genomic_DNA"/>
</dbReference>
<evidence type="ECO:0000256" key="2">
    <source>
        <dbReference type="ARBA" id="ARBA00004167"/>
    </source>
</evidence>
<dbReference type="Gene3D" id="1.10.630.10">
    <property type="entry name" value="Cytochrome P450"/>
    <property type="match status" value="1"/>
</dbReference>
<evidence type="ECO:0000256" key="5">
    <source>
        <dbReference type="ARBA" id="ARBA00022692"/>
    </source>
</evidence>
<evidence type="ECO:0000256" key="13">
    <source>
        <dbReference type="RuleBase" id="RU000461"/>
    </source>
</evidence>
<evidence type="ECO:0000256" key="4">
    <source>
        <dbReference type="ARBA" id="ARBA00022617"/>
    </source>
</evidence>
<dbReference type="PANTHER" id="PTHR47955:SF22">
    <property type="entry name" value="CYTOCHROME P450 83B1-LIKE"/>
    <property type="match status" value="1"/>
</dbReference>
<comment type="cofactor">
    <cofactor evidence="1 12">
        <name>heme</name>
        <dbReference type="ChEBI" id="CHEBI:30413"/>
    </cofactor>
</comment>
<comment type="caution">
    <text evidence="14">The sequence shown here is derived from an EMBL/GenBank/DDBJ whole genome shotgun (WGS) entry which is preliminary data.</text>
</comment>
<dbReference type="GO" id="GO:0020037">
    <property type="term" value="F:heme binding"/>
    <property type="evidence" value="ECO:0007669"/>
    <property type="project" value="InterPro"/>
</dbReference>
<dbReference type="InterPro" id="IPR036396">
    <property type="entry name" value="Cyt_P450_sf"/>
</dbReference>
<protein>
    <recommendedName>
        <fullName evidence="16">Cytochrome P450</fullName>
    </recommendedName>
</protein>
<evidence type="ECO:0000256" key="3">
    <source>
        <dbReference type="ARBA" id="ARBA00010617"/>
    </source>
</evidence>
<keyword evidence="8 13" id="KW-0560">Oxidoreductase</keyword>